<keyword evidence="4" id="KW-1185">Reference proteome</keyword>
<reference evidence="3" key="1">
    <citation type="submission" date="2021-02" db="EMBL/GenBank/DDBJ databases">
        <authorList>
            <person name="Palmer J.M."/>
        </authorList>
    </citation>
    <scope>NUCLEOTIDE SEQUENCE</scope>
    <source>
        <strain evidence="3">SCRP23</strain>
    </source>
</reference>
<feature type="compositionally biased region" description="Low complexity" evidence="1">
    <location>
        <begin position="195"/>
        <end position="222"/>
    </location>
</feature>
<comment type="caution">
    <text evidence="3">The sequence shown here is derived from an EMBL/GenBank/DDBJ whole genome shotgun (WGS) entry which is preliminary data.</text>
</comment>
<accession>A0A8T1WXJ7</accession>
<feature type="chain" id="PRO_5035780243" description="TKL protein kinase" evidence="2">
    <location>
        <begin position="25"/>
        <end position="230"/>
    </location>
</feature>
<dbReference type="Proteomes" id="UP000693981">
    <property type="component" value="Unassembled WGS sequence"/>
</dbReference>
<gene>
    <name evidence="3" type="ORF">PHYBOEH_001505</name>
</gene>
<evidence type="ECO:0008006" key="5">
    <source>
        <dbReference type="Google" id="ProtNLM"/>
    </source>
</evidence>
<evidence type="ECO:0000256" key="2">
    <source>
        <dbReference type="SAM" id="SignalP"/>
    </source>
</evidence>
<proteinExistence type="predicted"/>
<dbReference type="OrthoDB" id="126238at2759"/>
<dbReference type="AlphaFoldDB" id="A0A8T1WXJ7"/>
<keyword evidence="2" id="KW-0732">Signal</keyword>
<evidence type="ECO:0000313" key="4">
    <source>
        <dbReference type="Proteomes" id="UP000693981"/>
    </source>
</evidence>
<organism evidence="3 4">
    <name type="scientific">Phytophthora boehmeriae</name>
    <dbReference type="NCBI Taxonomy" id="109152"/>
    <lineage>
        <taxon>Eukaryota</taxon>
        <taxon>Sar</taxon>
        <taxon>Stramenopiles</taxon>
        <taxon>Oomycota</taxon>
        <taxon>Peronosporomycetes</taxon>
        <taxon>Peronosporales</taxon>
        <taxon>Peronosporaceae</taxon>
        <taxon>Phytophthora</taxon>
    </lineage>
</organism>
<name>A0A8T1WXJ7_9STRA</name>
<dbReference type="EMBL" id="JAGDFL010000132">
    <property type="protein sequence ID" value="KAG7396938.1"/>
    <property type="molecule type" value="Genomic_DNA"/>
</dbReference>
<protein>
    <recommendedName>
        <fullName evidence="5">TKL protein kinase</fullName>
    </recommendedName>
</protein>
<evidence type="ECO:0000313" key="3">
    <source>
        <dbReference type="EMBL" id="KAG7396938.1"/>
    </source>
</evidence>
<sequence length="230" mass="24704">MSPPRLALTTTAAFFLSSLSPILSRTFVFTSYFNATDSSCTGAPQYVHIEDIDGCNFQSCQLVTIGATTNYSTINCYSDDQQQTADNYAKVDAPYVLVEQFSPEYEVCGLLTDAVSFYADGVCWELPENASYAAAIATVGADLSVELSLYNDSVCGGTDFYYFSVPSYNVTTSQCYEGYSRSFKFYANTPEAASWSYAGSGPSASSSGMSSLSSSSEASRSSNTLAEETN</sequence>
<feature type="region of interest" description="Disordered" evidence="1">
    <location>
        <begin position="195"/>
        <end position="230"/>
    </location>
</feature>
<evidence type="ECO:0000256" key="1">
    <source>
        <dbReference type="SAM" id="MobiDB-lite"/>
    </source>
</evidence>
<feature type="signal peptide" evidence="2">
    <location>
        <begin position="1"/>
        <end position="24"/>
    </location>
</feature>